<evidence type="ECO:0000256" key="3">
    <source>
        <dbReference type="ARBA" id="ARBA00023163"/>
    </source>
</evidence>
<dbReference type="SMART" id="SM00342">
    <property type="entry name" value="HTH_ARAC"/>
    <property type="match status" value="1"/>
</dbReference>
<evidence type="ECO:0000259" key="4">
    <source>
        <dbReference type="PROSITE" id="PS01124"/>
    </source>
</evidence>
<protein>
    <submittedName>
        <fullName evidence="5">Helix-turn-helix domain-containing protein</fullName>
    </submittedName>
</protein>
<dbReference type="InterPro" id="IPR009057">
    <property type="entry name" value="Homeodomain-like_sf"/>
</dbReference>
<dbReference type="Gene3D" id="1.10.10.60">
    <property type="entry name" value="Homeodomain-like"/>
    <property type="match status" value="1"/>
</dbReference>
<reference evidence="5 6" key="1">
    <citation type="submission" date="2021-04" db="EMBL/GenBank/DDBJ databases">
        <title>Chitinophaga sp. nov., isolated from the rhizosphere soil.</title>
        <authorList>
            <person name="He S."/>
        </authorList>
    </citation>
    <scope>NUCLEOTIDE SEQUENCE [LARGE SCALE GENOMIC DNA]</scope>
    <source>
        <strain evidence="5 6">2R12</strain>
    </source>
</reference>
<dbReference type="PANTHER" id="PTHR43280:SF32">
    <property type="entry name" value="TRANSCRIPTIONAL REGULATORY PROTEIN"/>
    <property type="match status" value="1"/>
</dbReference>
<accession>A0ABS5IXJ7</accession>
<organism evidence="5 6">
    <name type="scientific">Chitinophaga hostae</name>
    <dbReference type="NCBI Taxonomy" id="2831022"/>
    <lineage>
        <taxon>Bacteria</taxon>
        <taxon>Pseudomonadati</taxon>
        <taxon>Bacteroidota</taxon>
        <taxon>Chitinophagia</taxon>
        <taxon>Chitinophagales</taxon>
        <taxon>Chitinophagaceae</taxon>
        <taxon>Chitinophaga</taxon>
    </lineage>
</organism>
<dbReference type="Pfam" id="PF12833">
    <property type="entry name" value="HTH_18"/>
    <property type="match status" value="1"/>
</dbReference>
<evidence type="ECO:0000256" key="2">
    <source>
        <dbReference type="ARBA" id="ARBA00023125"/>
    </source>
</evidence>
<dbReference type="SUPFAM" id="SSF46689">
    <property type="entry name" value="Homeodomain-like"/>
    <property type="match status" value="1"/>
</dbReference>
<keyword evidence="6" id="KW-1185">Reference proteome</keyword>
<evidence type="ECO:0000313" key="6">
    <source>
        <dbReference type="Proteomes" id="UP000676386"/>
    </source>
</evidence>
<feature type="domain" description="HTH araC/xylS-type" evidence="4">
    <location>
        <begin position="186"/>
        <end position="296"/>
    </location>
</feature>
<keyword evidence="1" id="KW-0805">Transcription regulation</keyword>
<keyword evidence="2" id="KW-0238">DNA-binding</keyword>
<keyword evidence="3" id="KW-0804">Transcription</keyword>
<dbReference type="PROSITE" id="PS01124">
    <property type="entry name" value="HTH_ARAC_FAMILY_2"/>
    <property type="match status" value="1"/>
</dbReference>
<evidence type="ECO:0000256" key="1">
    <source>
        <dbReference type="ARBA" id="ARBA00023015"/>
    </source>
</evidence>
<dbReference type="PANTHER" id="PTHR43280">
    <property type="entry name" value="ARAC-FAMILY TRANSCRIPTIONAL REGULATOR"/>
    <property type="match status" value="1"/>
</dbReference>
<sequence length="299" mass="34329">MKSHESISGFFRRRGKAYDAFDSFYIYRMQDVSSLSNRSPFERRDYYKISLLLEGESILTYADRTIPVNNTAIVFSNPMIPYAWQRISEKQTGYFCLFTEQFVSHRLKQESPAASSLFKVQGDHVLFPGKAATERMTGIFEMMMKEAEGDYKYKQDVLTNYVVLLMHEALKLVPPENTYVRTTSADRVTELFLELLARQFPITAVHDRIRIRSAAAFAAQLSVHVNYLNKSVKTITGKTTTTLIAEHLAKEAQSLLLHTNWNAAEIGYCIGFGHAANFNIFFRKMTGETPGHFRERNNR</sequence>
<dbReference type="EMBL" id="JAGTXB010000003">
    <property type="protein sequence ID" value="MBS0027501.1"/>
    <property type="molecule type" value="Genomic_DNA"/>
</dbReference>
<proteinExistence type="predicted"/>
<dbReference type="InterPro" id="IPR018060">
    <property type="entry name" value="HTH_AraC"/>
</dbReference>
<name>A0ABS5IXJ7_9BACT</name>
<comment type="caution">
    <text evidence="5">The sequence shown here is derived from an EMBL/GenBank/DDBJ whole genome shotgun (WGS) entry which is preliminary data.</text>
</comment>
<dbReference type="RefSeq" id="WP_211972591.1">
    <property type="nucleotide sequence ID" value="NZ_CBFHAM010000006.1"/>
</dbReference>
<evidence type="ECO:0000313" key="5">
    <source>
        <dbReference type="EMBL" id="MBS0027501.1"/>
    </source>
</evidence>
<gene>
    <name evidence="5" type="ORF">KE626_09300</name>
</gene>
<dbReference type="Proteomes" id="UP000676386">
    <property type="component" value="Unassembled WGS sequence"/>
</dbReference>